<organism evidence="2 3">
    <name type="scientific">Streptosporangium roseum (strain ATCC 12428 / DSM 43021 / JCM 3005 / KCTC 9067 / NCIMB 10171 / NRRL 2505 / NI 9100)</name>
    <dbReference type="NCBI Taxonomy" id="479432"/>
    <lineage>
        <taxon>Bacteria</taxon>
        <taxon>Bacillati</taxon>
        <taxon>Actinomycetota</taxon>
        <taxon>Actinomycetes</taxon>
        <taxon>Streptosporangiales</taxon>
        <taxon>Streptosporangiaceae</taxon>
        <taxon>Streptosporangium</taxon>
    </lineage>
</organism>
<gene>
    <name evidence="2" type="ordered locus">Sros_4732</name>
</gene>
<dbReference type="Proteomes" id="UP000002029">
    <property type="component" value="Chromosome"/>
</dbReference>
<evidence type="ECO:0000313" key="3">
    <source>
        <dbReference type="Proteomes" id="UP000002029"/>
    </source>
</evidence>
<accession>D2B549</accession>
<reference evidence="2 3" key="1">
    <citation type="journal article" date="2010" name="Stand. Genomic Sci.">
        <title>Complete genome sequence of Streptosporangium roseum type strain (NI 9100).</title>
        <authorList>
            <person name="Nolan M."/>
            <person name="Sikorski J."/>
            <person name="Jando M."/>
            <person name="Lucas S."/>
            <person name="Lapidus A."/>
            <person name="Glavina Del Rio T."/>
            <person name="Chen F."/>
            <person name="Tice H."/>
            <person name="Pitluck S."/>
            <person name="Cheng J.F."/>
            <person name="Chertkov O."/>
            <person name="Sims D."/>
            <person name="Meincke L."/>
            <person name="Brettin T."/>
            <person name="Han C."/>
            <person name="Detter J.C."/>
            <person name="Bruce D."/>
            <person name="Goodwin L."/>
            <person name="Land M."/>
            <person name="Hauser L."/>
            <person name="Chang Y.J."/>
            <person name="Jeffries C.D."/>
            <person name="Ivanova N."/>
            <person name="Mavromatis K."/>
            <person name="Mikhailova N."/>
            <person name="Chen A."/>
            <person name="Palaniappan K."/>
            <person name="Chain P."/>
            <person name="Rohde M."/>
            <person name="Goker M."/>
            <person name="Bristow J."/>
            <person name="Eisen J.A."/>
            <person name="Markowitz V."/>
            <person name="Hugenholtz P."/>
            <person name="Kyrpides N.C."/>
            <person name="Klenk H.P."/>
        </authorList>
    </citation>
    <scope>NUCLEOTIDE SEQUENCE [LARGE SCALE GENOMIC DNA]</scope>
    <source>
        <strain evidence="3">ATCC 12428 / DSM 43021 / JCM 3005 / NI 9100</strain>
    </source>
</reference>
<evidence type="ECO:0000256" key="1">
    <source>
        <dbReference type="SAM" id="MobiDB-lite"/>
    </source>
</evidence>
<sequence>MSDQQPDTSSPPDGGRPPSPWAATADAVLADIHAQIRCC</sequence>
<feature type="compositionally biased region" description="Low complexity" evidence="1">
    <location>
        <begin position="1"/>
        <end position="13"/>
    </location>
</feature>
<name>D2B549_STRRD</name>
<dbReference type="EMBL" id="CP001814">
    <property type="protein sequence ID" value="ACZ87573.1"/>
    <property type="molecule type" value="Genomic_DNA"/>
</dbReference>
<evidence type="ECO:0000313" key="2">
    <source>
        <dbReference type="EMBL" id="ACZ87573.1"/>
    </source>
</evidence>
<protein>
    <submittedName>
        <fullName evidence="2">Uncharacterized protein</fullName>
    </submittedName>
</protein>
<dbReference type="KEGG" id="sro:Sros_4732"/>
<dbReference type="STRING" id="479432.Sros_4732"/>
<feature type="region of interest" description="Disordered" evidence="1">
    <location>
        <begin position="1"/>
        <end position="24"/>
    </location>
</feature>
<dbReference type="AlphaFoldDB" id="D2B549"/>
<dbReference type="HOGENOM" id="CLU_3317880_0_0_11"/>
<keyword evidence="3" id="KW-1185">Reference proteome</keyword>
<proteinExistence type="predicted"/>